<keyword evidence="2" id="KW-1185">Reference proteome</keyword>
<accession>A0A1Z5JMY6</accession>
<dbReference type="EMBL" id="BDSP01000087">
    <property type="protein sequence ID" value="GAX15222.1"/>
    <property type="molecule type" value="Genomic_DNA"/>
</dbReference>
<proteinExistence type="predicted"/>
<gene>
    <name evidence="1" type="ORF">FisN_12Lu169</name>
</gene>
<dbReference type="Proteomes" id="UP000198406">
    <property type="component" value="Unassembled WGS sequence"/>
</dbReference>
<comment type="caution">
    <text evidence="1">The sequence shown here is derived from an EMBL/GenBank/DDBJ whole genome shotgun (WGS) entry which is preliminary data.</text>
</comment>
<sequence length="242" mass="27231">MSKSNAPPLLALIPPTDLEPHQIATTKEGVPLPTHTFLRPLRTIDELMVYENGAIVWMEEYETLVVIYRRYNTFGPLDIKYLKFFQLYLQFDEGAVGIRIFGSENGIIDSALHFANVEVSEKRKLTSIMIHYSEHLSFDASHAMHSGLLLDAFSTKRVALNAVTINNVLARVLATRPYSIVLTVPNSTMDFEAFTDHLQGRTASFGSLSLPSSLEDHDMLRLSDHLHLFESIDVTDASSEFM</sequence>
<protein>
    <submittedName>
        <fullName evidence="1">Uncharacterized protein</fullName>
    </submittedName>
</protein>
<name>A0A1Z5JMY6_FISSO</name>
<organism evidence="1 2">
    <name type="scientific">Fistulifera solaris</name>
    <name type="common">Oleaginous diatom</name>
    <dbReference type="NCBI Taxonomy" id="1519565"/>
    <lineage>
        <taxon>Eukaryota</taxon>
        <taxon>Sar</taxon>
        <taxon>Stramenopiles</taxon>
        <taxon>Ochrophyta</taxon>
        <taxon>Bacillariophyta</taxon>
        <taxon>Bacillariophyceae</taxon>
        <taxon>Bacillariophycidae</taxon>
        <taxon>Naviculales</taxon>
        <taxon>Naviculaceae</taxon>
        <taxon>Fistulifera</taxon>
    </lineage>
</organism>
<evidence type="ECO:0000313" key="1">
    <source>
        <dbReference type="EMBL" id="GAX15222.1"/>
    </source>
</evidence>
<dbReference type="InParanoid" id="A0A1Z5JMY6"/>
<dbReference type="AlphaFoldDB" id="A0A1Z5JMY6"/>
<reference evidence="1 2" key="1">
    <citation type="journal article" date="2015" name="Plant Cell">
        <title>Oil accumulation by the oleaginous diatom Fistulifera solaris as revealed by the genome and transcriptome.</title>
        <authorList>
            <person name="Tanaka T."/>
            <person name="Maeda Y."/>
            <person name="Veluchamy A."/>
            <person name="Tanaka M."/>
            <person name="Abida H."/>
            <person name="Marechal E."/>
            <person name="Bowler C."/>
            <person name="Muto M."/>
            <person name="Sunaga Y."/>
            <person name="Tanaka M."/>
            <person name="Yoshino T."/>
            <person name="Taniguchi T."/>
            <person name="Fukuda Y."/>
            <person name="Nemoto M."/>
            <person name="Matsumoto M."/>
            <person name="Wong P.S."/>
            <person name="Aburatani S."/>
            <person name="Fujibuchi W."/>
        </authorList>
    </citation>
    <scope>NUCLEOTIDE SEQUENCE [LARGE SCALE GENOMIC DNA]</scope>
    <source>
        <strain evidence="1 2">JPCC DA0580</strain>
    </source>
</reference>
<evidence type="ECO:0000313" key="2">
    <source>
        <dbReference type="Proteomes" id="UP000198406"/>
    </source>
</evidence>